<dbReference type="InterPro" id="IPR013087">
    <property type="entry name" value="Znf_C2H2_type"/>
</dbReference>
<accession>A0A8S1K8P5</accession>
<organism evidence="3 4">
    <name type="scientific">Paramecium sonneborni</name>
    <dbReference type="NCBI Taxonomy" id="65129"/>
    <lineage>
        <taxon>Eukaryota</taxon>
        <taxon>Sar</taxon>
        <taxon>Alveolata</taxon>
        <taxon>Ciliophora</taxon>
        <taxon>Intramacronucleata</taxon>
        <taxon>Oligohymenophorea</taxon>
        <taxon>Peniculida</taxon>
        <taxon>Parameciidae</taxon>
        <taxon>Paramecium</taxon>
    </lineage>
</organism>
<feature type="domain" description="C2H2-type" evidence="2">
    <location>
        <begin position="95"/>
        <end position="123"/>
    </location>
</feature>
<keyword evidence="1" id="KW-0479">Metal-binding</keyword>
<evidence type="ECO:0000313" key="4">
    <source>
        <dbReference type="Proteomes" id="UP000692954"/>
    </source>
</evidence>
<evidence type="ECO:0000259" key="2">
    <source>
        <dbReference type="PROSITE" id="PS50157"/>
    </source>
</evidence>
<dbReference type="GO" id="GO:0008270">
    <property type="term" value="F:zinc ion binding"/>
    <property type="evidence" value="ECO:0007669"/>
    <property type="project" value="UniProtKB-KW"/>
</dbReference>
<dbReference type="AlphaFoldDB" id="A0A8S1K8P5"/>
<dbReference type="PROSITE" id="PS00028">
    <property type="entry name" value="ZINC_FINGER_C2H2_1"/>
    <property type="match status" value="1"/>
</dbReference>
<dbReference type="PROSITE" id="PS50157">
    <property type="entry name" value="ZINC_FINGER_C2H2_2"/>
    <property type="match status" value="1"/>
</dbReference>
<comment type="caution">
    <text evidence="3">The sequence shown here is derived from an EMBL/GenBank/DDBJ whole genome shotgun (WGS) entry which is preliminary data.</text>
</comment>
<keyword evidence="1" id="KW-0863">Zinc-finger</keyword>
<evidence type="ECO:0000313" key="3">
    <source>
        <dbReference type="EMBL" id="CAD8049346.1"/>
    </source>
</evidence>
<gene>
    <name evidence="3" type="ORF">PSON_ATCC_30995.1.T0040047</name>
</gene>
<name>A0A8S1K8P5_9CILI</name>
<dbReference type="EMBL" id="CAJJDN010000004">
    <property type="protein sequence ID" value="CAD8049346.1"/>
    <property type="molecule type" value="Genomic_DNA"/>
</dbReference>
<keyword evidence="1" id="KW-0862">Zinc</keyword>
<sequence>MNNLDFVQEVDAPTIKLLVLLKELQEDLNYLNDDELIQNNQKVNIEDPFNFLDLKGCTAQQEYSNEYIQPSRNQQVQKIITKKNNQIVYNHQKSYKCGYCDKIYIQSQQLGGHISRIHKKTENQQSLASSFQLKEDNQIQQLEFDFN</sequence>
<reference evidence="3" key="1">
    <citation type="submission" date="2021-01" db="EMBL/GenBank/DDBJ databases">
        <authorList>
            <consortium name="Genoscope - CEA"/>
            <person name="William W."/>
        </authorList>
    </citation>
    <scope>NUCLEOTIDE SEQUENCE</scope>
</reference>
<keyword evidence="4" id="KW-1185">Reference proteome</keyword>
<protein>
    <recommendedName>
        <fullName evidence="2">C2H2-type domain-containing protein</fullName>
    </recommendedName>
</protein>
<proteinExistence type="predicted"/>
<evidence type="ECO:0000256" key="1">
    <source>
        <dbReference type="PROSITE-ProRule" id="PRU00042"/>
    </source>
</evidence>
<dbReference type="OrthoDB" id="319596at2759"/>
<dbReference type="Proteomes" id="UP000692954">
    <property type="component" value="Unassembled WGS sequence"/>
</dbReference>